<dbReference type="InterPro" id="IPR000524">
    <property type="entry name" value="Tscrpt_reg_HTH_GntR"/>
</dbReference>
<name>A0ABY4R2P7_9ACTN</name>
<evidence type="ECO:0000313" key="6">
    <source>
        <dbReference type="Proteomes" id="UP001056336"/>
    </source>
</evidence>
<keyword evidence="3" id="KW-0804">Transcription</keyword>
<evidence type="ECO:0000256" key="2">
    <source>
        <dbReference type="ARBA" id="ARBA00023125"/>
    </source>
</evidence>
<dbReference type="PRINTS" id="PR00035">
    <property type="entry name" value="HTHGNTR"/>
</dbReference>
<keyword evidence="1" id="KW-0805">Transcription regulation</keyword>
<dbReference type="PROSITE" id="PS50949">
    <property type="entry name" value="HTH_GNTR"/>
    <property type="match status" value="1"/>
</dbReference>
<evidence type="ECO:0000256" key="1">
    <source>
        <dbReference type="ARBA" id="ARBA00023015"/>
    </source>
</evidence>
<evidence type="ECO:0000259" key="4">
    <source>
        <dbReference type="PROSITE" id="PS50949"/>
    </source>
</evidence>
<dbReference type="InterPro" id="IPR011663">
    <property type="entry name" value="UTRA"/>
</dbReference>
<sequence>MTTTVFAQPHALSRAGGVTAHSQIERWFLDTIAAGALVPGDRLPREQDLAGFFGVSRMTLRQALADLEQRGVVDRVPGRAGGTFVTEPKIDCDLTGLAGFTEQLRRANLHAQAEVLSAATVAASPRVADALGLERAAAVHEIVRIRLTEDRPLALEHSWFPAAELPGMLAHELTGSLYSLLAERYARGPRTATESLEAVIPSAEQAARLDLGLGRPAMRIERTAFTAAGLAVEYAHDLFRSDRVRISVRSGV</sequence>
<evidence type="ECO:0000313" key="5">
    <source>
        <dbReference type="EMBL" id="UQX89607.1"/>
    </source>
</evidence>
<accession>A0ABY4R2P7</accession>
<dbReference type="InterPro" id="IPR036388">
    <property type="entry name" value="WH-like_DNA-bd_sf"/>
</dbReference>
<gene>
    <name evidence="5" type="ORF">M6D93_06260</name>
</gene>
<dbReference type="Pfam" id="PF00392">
    <property type="entry name" value="GntR"/>
    <property type="match status" value="1"/>
</dbReference>
<dbReference type="SUPFAM" id="SSF46785">
    <property type="entry name" value="Winged helix' DNA-binding domain"/>
    <property type="match status" value="1"/>
</dbReference>
<dbReference type="SMART" id="SM00345">
    <property type="entry name" value="HTH_GNTR"/>
    <property type="match status" value="1"/>
</dbReference>
<keyword evidence="2" id="KW-0238">DNA-binding</keyword>
<feature type="domain" description="HTH gntR-type" evidence="4">
    <location>
        <begin position="18"/>
        <end position="88"/>
    </location>
</feature>
<reference evidence="5" key="2">
    <citation type="submission" date="2022-05" db="EMBL/GenBank/DDBJ databases">
        <authorList>
            <person name="Kim J.-S."/>
            <person name="Lee K."/>
            <person name="Suh M."/>
            <person name="Eom M."/>
            <person name="Kim J.-S."/>
            <person name="Kim D.-S."/>
            <person name="Ko S.-H."/>
            <person name="Shin Y."/>
            <person name="Lee J.-S."/>
        </authorList>
    </citation>
    <scope>NUCLEOTIDE SEQUENCE</scope>
    <source>
        <strain evidence="5">N237</strain>
    </source>
</reference>
<dbReference type="InterPro" id="IPR028978">
    <property type="entry name" value="Chorismate_lyase_/UTRA_dom_sf"/>
</dbReference>
<dbReference type="RefSeq" id="WP_249773503.1">
    <property type="nucleotide sequence ID" value="NZ_CP097332.1"/>
</dbReference>
<keyword evidence="6" id="KW-1185">Reference proteome</keyword>
<protein>
    <submittedName>
        <fullName evidence="5">GntR family transcriptional regulator</fullName>
    </submittedName>
</protein>
<organism evidence="5 6">
    <name type="scientific">Jatrophihabitans telluris</name>
    <dbReference type="NCBI Taxonomy" id="2038343"/>
    <lineage>
        <taxon>Bacteria</taxon>
        <taxon>Bacillati</taxon>
        <taxon>Actinomycetota</taxon>
        <taxon>Actinomycetes</taxon>
        <taxon>Jatrophihabitantales</taxon>
        <taxon>Jatrophihabitantaceae</taxon>
        <taxon>Jatrophihabitans</taxon>
    </lineage>
</organism>
<dbReference type="PANTHER" id="PTHR44846">
    <property type="entry name" value="MANNOSYL-D-GLYCERATE TRANSPORT/METABOLISM SYSTEM REPRESSOR MNGR-RELATED"/>
    <property type="match status" value="1"/>
</dbReference>
<evidence type="ECO:0000256" key="3">
    <source>
        <dbReference type="ARBA" id="ARBA00023163"/>
    </source>
</evidence>
<dbReference type="PANTHER" id="PTHR44846:SF1">
    <property type="entry name" value="MANNOSYL-D-GLYCERATE TRANSPORT_METABOLISM SYSTEM REPRESSOR MNGR-RELATED"/>
    <property type="match status" value="1"/>
</dbReference>
<dbReference type="InterPro" id="IPR036390">
    <property type="entry name" value="WH_DNA-bd_sf"/>
</dbReference>
<dbReference type="Proteomes" id="UP001056336">
    <property type="component" value="Chromosome"/>
</dbReference>
<dbReference type="Pfam" id="PF07702">
    <property type="entry name" value="UTRA"/>
    <property type="match status" value="1"/>
</dbReference>
<dbReference type="InterPro" id="IPR050679">
    <property type="entry name" value="Bact_HTH_transcr_reg"/>
</dbReference>
<dbReference type="SUPFAM" id="SSF64288">
    <property type="entry name" value="Chorismate lyase-like"/>
    <property type="match status" value="1"/>
</dbReference>
<dbReference type="Gene3D" id="1.10.10.10">
    <property type="entry name" value="Winged helix-like DNA-binding domain superfamily/Winged helix DNA-binding domain"/>
    <property type="match status" value="1"/>
</dbReference>
<dbReference type="CDD" id="cd07377">
    <property type="entry name" value="WHTH_GntR"/>
    <property type="match status" value="1"/>
</dbReference>
<reference evidence="5" key="1">
    <citation type="journal article" date="2018" name="Int. J. Syst. Evol. Microbiol.">
        <title>Jatrophihabitans telluris sp. nov., isolated from sediment soil of lava forest wetlands and the emended description of the genus Jatrophihabitans.</title>
        <authorList>
            <person name="Lee K.C."/>
            <person name="Suh M.K."/>
            <person name="Eom M.K."/>
            <person name="Kim K.K."/>
            <person name="Kim J.S."/>
            <person name="Kim D.S."/>
            <person name="Ko S.H."/>
            <person name="Shin Y.K."/>
            <person name="Lee J.S."/>
        </authorList>
    </citation>
    <scope>NUCLEOTIDE SEQUENCE</scope>
    <source>
        <strain evidence="5">N237</strain>
    </source>
</reference>
<dbReference type="EMBL" id="CP097332">
    <property type="protein sequence ID" value="UQX89607.1"/>
    <property type="molecule type" value="Genomic_DNA"/>
</dbReference>
<dbReference type="SMART" id="SM00866">
    <property type="entry name" value="UTRA"/>
    <property type="match status" value="1"/>
</dbReference>
<proteinExistence type="predicted"/>
<dbReference type="Gene3D" id="3.40.1410.10">
    <property type="entry name" value="Chorismate lyase-like"/>
    <property type="match status" value="1"/>
</dbReference>